<evidence type="ECO:0000256" key="1">
    <source>
        <dbReference type="SAM" id="MobiDB-lite"/>
    </source>
</evidence>
<dbReference type="AlphaFoldDB" id="A0A6J6ZTR3"/>
<feature type="region of interest" description="Disordered" evidence="1">
    <location>
        <begin position="252"/>
        <end position="275"/>
    </location>
</feature>
<protein>
    <submittedName>
        <fullName evidence="2">Unannotated protein</fullName>
    </submittedName>
</protein>
<gene>
    <name evidence="2" type="ORF">UFOPK3099_01550</name>
</gene>
<dbReference type="EMBL" id="CAFAAV010000116">
    <property type="protein sequence ID" value="CAB4823873.1"/>
    <property type="molecule type" value="Genomic_DNA"/>
</dbReference>
<name>A0A6J6ZTR3_9ZZZZ</name>
<accession>A0A6J6ZTR3</accession>
<organism evidence="2">
    <name type="scientific">freshwater metagenome</name>
    <dbReference type="NCBI Taxonomy" id="449393"/>
    <lineage>
        <taxon>unclassified sequences</taxon>
        <taxon>metagenomes</taxon>
        <taxon>ecological metagenomes</taxon>
    </lineage>
</organism>
<evidence type="ECO:0000313" key="2">
    <source>
        <dbReference type="EMBL" id="CAB4823873.1"/>
    </source>
</evidence>
<proteinExistence type="predicted"/>
<reference evidence="2" key="1">
    <citation type="submission" date="2020-05" db="EMBL/GenBank/DDBJ databases">
        <authorList>
            <person name="Chiriac C."/>
            <person name="Salcher M."/>
            <person name="Ghai R."/>
            <person name="Kavagutti S V."/>
        </authorList>
    </citation>
    <scope>NUCLEOTIDE SEQUENCE</scope>
</reference>
<sequence>MAVEVAIGEERLVRELHLVTRLHAGEAQVGRLAFTVAQEDLVATLQRVELTTGRSTGEHFDANAQEVARRHVLQLHCQRDVPHVVHRREQSCHRSQLVALWSCELRVLEDLLRIHRALHRGGDVNQVAVHVLRRIEAHVTGLGPERIPVFGVVLLQPLCVRRPQPDLSHRLVQHEFVTSGIAQAVQRGELFALVTVQASERVAAAAGQHRIDDVPDLVLQQTLHVEHRAEVSGNSLHAAEVAVLAVERVAHERHRRVPHSPAVRETQRAATRSTAATEYVRVRRRRSQDLRRHELREPCALRRCTPPIDRRVRPGLRVHHITDVAHVRLHHVSTETERHRQPADVAAQGTREHILMPGVRALQRLIQTTPITAVHWEPQREPRIRPLEPAVHITVRRRLVH</sequence>